<dbReference type="Pfam" id="PF13384">
    <property type="entry name" value="HTH_23"/>
    <property type="match status" value="1"/>
</dbReference>
<dbReference type="InterPro" id="IPR009057">
    <property type="entry name" value="Homeodomain-like_sf"/>
</dbReference>
<feature type="non-terminal residue" evidence="1">
    <location>
        <position position="56"/>
    </location>
</feature>
<proteinExistence type="predicted"/>
<dbReference type="EMBL" id="AALFOU010000080">
    <property type="protein sequence ID" value="ECZ1439763.1"/>
    <property type="molecule type" value="Genomic_DNA"/>
</dbReference>
<organism evidence="1">
    <name type="scientific">Salmonella enterica</name>
    <name type="common">Salmonella choleraesuis</name>
    <dbReference type="NCBI Taxonomy" id="28901"/>
    <lineage>
        <taxon>Bacteria</taxon>
        <taxon>Pseudomonadati</taxon>
        <taxon>Pseudomonadota</taxon>
        <taxon>Gammaproteobacteria</taxon>
        <taxon>Enterobacterales</taxon>
        <taxon>Enterobacteriaceae</taxon>
        <taxon>Salmonella</taxon>
    </lineage>
</organism>
<dbReference type="SUPFAM" id="SSF46689">
    <property type="entry name" value="Homeodomain-like"/>
    <property type="match status" value="1"/>
</dbReference>
<dbReference type="Gene3D" id="1.10.10.60">
    <property type="entry name" value="Homeodomain-like"/>
    <property type="match status" value="1"/>
</dbReference>
<name>A0A623EHU8_SALER</name>
<reference evidence="1" key="1">
    <citation type="submission" date="2019-09" db="EMBL/GenBank/DDBJ databases">
        <authorList>
            <consortium name="PulseNet: The National Subtyping Network for Foodborne Disease Surveillance"/>
            <person name="Tarr C.L."/>
            <person name="Trees E."/>
            <person name="Katz L.S."/>
            <person name="Carleton-Romer H.A."/>
            <person name="Stroika S."/>
            <person name="Kucerova Z."/>
            <person name="Roache K.F."/>
            <person name="Sabol A.L."/>
            <person name="Besser J."/>
            <person name="Gerner-Smidt P."/>
        </authorList>
    </citation>
    <scope>NUCLEOTIDE SEQUENCE</scope>
    <source>
        <strain evidence="1">PNUSAS103024</strain>
    </source>
</reference>
<gene>
    <name evidence="1" type="ORF">F7338_19440</name>
</gene>
<protein>
    <submittedName>
        <fullName evidence="1">Helix-turn-helix domain-containing protein</fullName>
    </submittedName>
</protein>
<evidence type="ECO:0000313" key="1">
    <source>
        <dbReference type="EMBL" id="ECZ1439763.1"/>
    </source>
</evidence>
<comment type="caution">
    <text evidence="1">The sequence shown here is derived from an EMBL/GenBank/DDBJ whole genome shotgun (WGS) entry which is preliminary data.</text>
</comment>
<accession>A0A623EHU8</accession>
<dbReference type="AlphaFoldDB" id="A0A623EHU8"/>
<sequence>MFILSEINRLKIIQDVIERHLSPAQAAEHLGVTPRHLSRLLKRYRDFGPLGMCNRS</sequence>